<feature type="signal peptide" evidence="1">
    <location>
        <begin position="1"/>
        <end position="18"/>
    </location>
</feature>
<keyword evidence="1" id="KW-0732">Signal</keyword>
<evidence type="ECO:0000256" key="1">
    <source>
        <dbReference type="SAM" id="SignalP"/>
    </source>
</evidence>
<accession>A0ABZ1CFC9</accession>
<dbReference type="Gene3D" id="2.60.120.200">
    <property type="match status" value="1"/>
</dbReference>
<feature type="domain" description="DUF6250" evidence="2">
    <location>
        <begin position="54"/>
        <end position="217"/>
    </location>
</feature>
<evidence type="ECO:0000313" key="3">
    <source>
        <dbReference type="EMBL" id="WRQ89933.1"/>
    </source>
</evidence>
<dbReference type="InterPro" id="IPR046217">
    <property type="entry name" value="DUF6250"/>
</dbReference>
<organism evidence="3 4">
    <name type="scientific">Actomonas aquatica</name>
    <dbReference type="NCBI Taxonomy" id="2866162"/>
    <lineage>
        <taxon>Bacteria</taxon>
        <taxon>Pseudomonadati</taxon>
        <taxon>Verrucomicrobiota</taxon>
        <taxon>Opitutia</taxon>
        <taxon>Opitutales</taxon>
        <taxon>Opitutaceae</taxon>
        <taxon>Actomonas</taxon>
    </lineage>
</organism>
<sequence>MRFRLLPLLPLALLSVQAEPTVTEATFQPGHLDQWVVEQQPGGTVMMEDGTLVITDQGGCTVWWKEPIEAPARIRYEITVTSAGRVSDMNCFWMATDPDHPDDLFAEGHGRTGKFATYDQLRLYYVGYGGNTNSTTRFRRYDGTGARPLEEQNDLQTPEFLLVPDHTYTIELEVTADGHVSYTRDGEVIYAITDPEPLLRGWFGFRTVDSTTRVTAFRIVEE</sequence>
<keyword evidence="4" id="KW-1185">Reference proteome</keyword>
<evidence type="ECO:0000259" key="2">
    <source>
        <dbReference type="Pfam" id="PF19763"/>
    </source>
</evidence>
<proteinExistence type="predicted"/>
<gene>
    <name evidence="3" type="ORF">K1X11_010990</name>
</gene>
<reference evidence="3 4" key="1">
    <citation type="submission" date="2021-08" db="EMBL/GenBank/DDBJ databases">
        <authorList>
            <person name="Zhang D."/>
            <person name="Zhang A."/>
            <person name="Wang L."/>
        </authorList>
    </citation>
    <scope>NUCLEOTIDE SEQUENCE [LARGE SCALE GENOMIC DNA]</scope>
    <source>
        <strain evidence="3 4">WL0086</strain>
    </source>
</reference>
<protein>
    <submittedName>
        <fullName evidence="3">DUF6250 domain-containing protein</fullName>
    </submittedName>
</protein>
<dbReference type="RefSeq" id="WP_221033199.1">
    <property type="nucleotide sequence ID" value="NZ_CP139781.1"/>
</dbReference>
<dbReference type="Proteomes" id="UP000738431">
    <property type="component" value="Chromosome"/>
</dbReference>
<dbReference type="Pfam" id="PF19763">
    <property type="entry name" value="DUF6250"/>
    <property type="match status" value="1"/>
</dbReference>
<dbReference type="EMBL" id="CP139781">
    <property type="protein sequence ID" value="WRQ89933.1"/>
    <property type="molecule type" value="Genomic_DNA"/>
</dbReference>
<name>A0ABZ1CFC9_9BACT</name>
<reference evidence="3 4" key="2">
    <citation type="submission" date="2023-12" db="EMBL/GenBank/DDBJ databases">
        <title>Description of an unclassified Opitutus bacterium of Verrucomicrobiota.</title>
        <authorList>
            <person name="Zhang D.-F."/>
        </authorList>
    </citation>
    <scope>NUCLEOTIDE SEQUENCE [LARGE SCALE GENOMIC DNA]</scope>
    <source>
        <strain evidence="3 4">WL0086</strain>
    </source>
</reference>
<feature type="chain" id="PRO_5045388201" evidence="1">
    <location>
        <begin position="19"/>
        <end position="222"/>
    </location>
</feature>
<evidence type="ECO:0000313" key="4">
    <source>
        <dbReference type="Proteomes" id="UP000738431"/>
    </source>
</evidence>